<dbReference type="RefSeq" id="WP_006368224.1">
    <property type="nucleotide sequence ID" value="NZ_JAAXPC010000009.1"/>
</dbReference>
<evidence type="ECO:0000313" key="6">
    <source>
        <dbReference type="Proteomes" id="UP000563898"/>
    </source>
</evidence>
<accession>A0A846WNG8</accession>
<reference evidence="5 6" key="1">
    <citation type="submission" date="2020-04" db="EMBL/GenBank/DDBJ databases">
        <title>MicrobeNet Type strains.</title>
        <authorList>
            <person name="Nicholson A.C."/>
        </authorList>
    </citation>
    <scope>NUCLEOTIDE SEQUENCE [LARGE SCALE GENOMIC DNA]</scope>
    <source>
        <strain evidence="5 6">ATCC BAA-14</strain>
    </source>
</reference>
<comment type="caution">
    <text evidence="5">The sequence shown here is derived from an EMBL/GenBank/DDBJ whole genome shotgun (WGS) entry which is preliminary data.</text>
</comment>
<sequence>MPTVLVVEGEPGLGKTSLLADLIAQARNFRVLTADGVQNDRAPYALLTQWGVEPGRMFDGGQSTPRVAAQGLRDRLDALAAAGPVLLVADDLQWADPESVDALLWLLRRTAGDRLLVAVGTRPPAPGQHPDWKRWIEGPGAAVTITLTGLTRGQVAEMARRRWPSISDELVGRLHEHTGGNPLYLKTLLAEHELARSSRRWNTPPVRSTPSRRPPP</sequence>
<evidence type="ECO:0000256" key="3">
    <source>
        <dbReference type="SAM" id="MobiDB-lite"/>
    </source>
</evidence>
<feature type="region of interest" description="Disordered" evidence="3">
    <location>
        <begin position="196"/>
        <end position="216"/>
    </location>
</feature>
<keyword evidence="1" id="KW-0547">Nucleotide-binding</keyword>
<dbReference type="SUPFAM" id="SSF52540">
    <property type="entry name" value="P-loop containing nucleoside triphosphate hydrolases"/>
    <property type="match status" value="1"/>
</dbReference>
<dbReference type="InterPro" id="IPR041664">
    <property type="entry name" value="AAA_16"/>
</dbReference>
<dbReference type="AlphaFoldDB" id="A0A846WNG8"/>
<feature type="compositionally biased region" description="Low complexity" evidence="3">
    <location>
        <begin position="203"/>
        <end position="216"/>
    </location>
</feature>
<dbReference type="GO" id="GO:0004016">
    <property type="term" value="F:adenylate cyclase activity"/>
    <property type="evidence" value="ECO:0007669"/>
    <property type="project" value="TreeGrafter"/>
</dbReference>
<dbReference type="GO" id="GO:0005737">
    <property type="term" value="C:cytoplasm"/>
    <property type="evidence" value="ECO:0007669"/>
    <property type="project" value="TreeGrafter"/>
</dbReference>
<proteinExistence type="predicted"/>
<evidence type="ECO:0000256" key="1">
    <source>
        <dbReference type="ARBA" id="ARBA00022741"/>
    </source>
</evidence>
<feature type="domain" description="Orc1-like AAA ATPase" evidence="4">
    <location>
        <begin position="2"/>
        <end position="117"/>
    </location>
</feature>
<dbReference type="Pfam" id="PF13191">
    <property type="entry name" value="AAA_16"/>
    <property type="match status" value="1"/>
</dbReference>
<gene>
    <name evidence="5" type="ORF">HGA05_16405</name>
</gene>
<protein>
    <submittedName>
        <fullName evidence="5">AAA family ATPase</fullName>
    </submittedName>
</protein>
<name>A0A846WNG8_9ACTN</name>
<dbReference type="EMBL" id="JAAXPC010000009">
    <property type="protein sequence ID" value="NKY03152.1"/>
    <property type="molecule type" value="Genomic_DNA"/>
</dbReference>
<dbReference type="Proteomes" id="UP000563898">
    <property type="component" value="Unassembled WGS sequence"/>
</dbReference>
<evidence type="ECO:0000259" key="4">
    <source>
        <dbReference type="Pfam" id="PF13191"/>
    </source>
</evidence>
<dbReference type="PANTHER" id="PTHR16305">
    <property type="entry name" value="TESTICULAR SOLUBLE ADENYLYL CYCLASE"/>
    <property type="match status" value="1"/>
</dbReference>
<dbReference type="InterPro" id="IPR027417">
    <property type="entry name" value="P-loop_NTPase"/>
</dbReference>
<dbReference type="GO" id="GO:0005524">
    <property type="term" value="F:ATP binding"/>
    <property type="evidence" value="ECO:0007669"/>
    <property type="project" value="UniProtKB-KW"/>
</dbReference>
<organism evidence="5 6">
    <name type="scientific">Gordonia polyisoprenivorans</name>
    <dbReference type="NCBI Taxonomy" id="84595"/>
    <lineage>
        <taxon>Bacteria</taxon>
        <taxon>Bacillati</taxon>
        <taxon>Actinomycetota</taxon>
        <taxon>Actinomycetes</taxon>
        <taxon>Mycobacteriales</taxon>
        <taxon>Gordoniaceae</taxon>
        <taxon>Gordonia</taxon>
    </lineage>
</organism>
<keyword evidence="2" id="KW-0067">ATP-binding</keyword>
<dbReference type="PANTHER" id="PTHR16305:SF35">
    <property type="entry name" value="TRANSCRIPTIONAL ACTIVATOR DOMAIN"/>
    <property type="match status" value="1"/>
</dbReference>
<evidence type="ECO:0000313" key="5">
    <source>
        <dbReference type="EMBL" id="NKY03152.1"/>
    </source>
</evidence>
<evidence type="ECO:0000256" key="2">
    <source>
        <dbReference type="ARBA" id="ARBA00022840"/>
    </source>
</evidence>